<feature type="domain" description="DUF11" evidence="5">
    <location>
        <begin position="616"/>
        <end position="723"/>
    </location>
</feature>
<sequence>MKSSLGVAAAAQTGAFDAARAFFDRCFASLLVLVFALSMPSAASAESVCAEVKIEIKQSVTLERQAFDAVLRVRNGLSMPVENLKVTLKFTDAAGNDVPATTDPNGAGLFFFRAAGLTDMTGNPDIGTGAVAGTKTGEARWLIIPTQAAGGQSPAGVSYQIGAKIEYTIPTGTGTPETRTIDVSPDAILVKPLPKIRLDYFLPGPVEGDDPDTTYDPDTNEPIIEPSVPFTLGVRVWNDGYGPAHALAIETAQPKIVDNRQGLLVDFRILEGFVDDGPANPSLTLGFGDVQPATARMGRWNMTASLNGQFEDFEATISHANELGGAMTAIIAESDIVAHKTLLRDVLADLPGRDGIRDFLADDGGTVNLYESDGALVQGSEGSTEVSQRESTLSLSGSTGTLVIAADANLFVYAKHQISATIAANGTVSAVRGDGKTILAPNVWLSKERDSQGTAWIHYVNVFDHHPANLSGNVSYFLTFGDAPAQPGAIRGHVYEDVDGDGARDAGEPAIFDAAVTLTGTDAQNNAVQRTVASDAAGEFALAGLAPGTYRIAISDVPGYRDGAPTVGSAGGLIGPNAIAHIVLGAGVDATGYAFAKTQTPQTGGVTGDLTLASLTSSTGTPPVGEPFSVIVTAGNDGPQAVPALVRLSLPAHLTLDAAAASVGTYDANTSTWNPGTVGVGATPTLTLTLRASPAGPFSIGAIASVQGAQTIDPATGNNARTLSLEARDPFVFTLAAEPVRETRLLVLAGCPSAQEGNGCDDASRSAALSGFFTEAGVRHRVVDNEDDLVAEMRSGEWNTYWISSGAARKLGRAAATEISQAVLRQEWLIVDDPHADDPGNEGAEQLEDLMPVKESSQITKGISGTVTIQGSDFLPESALTTSGVRYQVRSTATDVEALASYDPEEDNGTVGGPIVQRLAAILRVNRTILTGFDLFDALSQNATLRPVLIAQLLQATRPELPATYIVGDYVAVGATATNSGSSLNAWLHYSMPAGATLAHAQPSPYDATSGVAWTRTIASGAQFKPTAGIRLSTQIGDRVVQVEARDGGSGGAPLATTVDVPFVVDHHDNDAMALRAAFDAADMPNLVQAIDDTRAAYMSGRHSEAILRVIEIAGVLHPQWIGGGLYTEDIPVRLGRLLRGIQREWYAQLLACGTQPISVPTRTAQDWRPVDPEAPSVVGAYETGPAWLFGFVSSTAPNYAGAEMDIASGAESTWQIVLDANGGAEVGFADGSALMTRYEPGSPWDIDYRPFRFGNDVELRVAAFPGIGLASMQAKITSINGQAVTLPALTADSSTPSASLSVRVPPGSATLDIVGKLTATYLSFGSGPFPTPPLNEMLRVRTTTSNVCRRPGA</sequence>
<evidence type="ECO:0000256" key="3">
    <source>
        <dbReference type="ARBA" id="ARBA00022729"/>
    </source>
</evidence>
<evidence type="ECO:0000259" key="5">
    <source>
        <dbReference type="Pfam" id="PF01345"/>
    </source>
</evidence>
<evidence type="ECO:0000313" key="7">
    <source>
        <dbReference type="EMBL" id="MDC8015056.1"/>
    </source>
</evidence>
<feature type="signal peptide" evidence="4">
    <location>
        <begin position="1"/>
        <end position="45"/>
    </location>
</feature>
<evidence type="ECO:0000256" key="2">
    <source>
        <dbReference type="ARBA" id="ARBA00022525"/>
    </source>
</evidence>
<dbReference type="InterPro" id="IPR001434">
    <property type="entry name" value="OmcB-like_DUF11"/>
</dbReference>
<dbReference type="GO" id="GO:0005576">
    <property type="term" value="C:extracellular region"/>
    <property type="evidence" value="ECO:0007669"/>
    <property type="project" value="UniProtKB-SubCell"/>
</dbReference>
<keyword evidence="8" id="KW-1185">Reference proteome</keyword>
<dbReference type="RefSeq" id="WP_263544083.1">
    <property type="nucleotide sequence ID" value="NZ_JAOVZO020000020.1"/>
</dbReference>
<evidence type="ECO:0000259" key="6">
    <source>
        <dbReference type="Pfam" id="PF17210"/>
    </source>
</evidence>
<proteinExistence type="predicted"/>
<evidence type="ECO:0000313" key="8">
    <source>
        <dbReference type="Proteomes" id="UP001139971"/>
    </source>
</evidence>
<organism evidence="7 8">
    <name type="scientific">Tahibacter soli</name>
    <dbReference type="NCBI Taxonomy" id="2983605"/>
    <lineage>
        <taxon>Bacteria</taxon>
        <taxon>Pseudomonadati</taxon>
        <taxon>Pseudomonadota</taxon>
        <taxon>Gammaproteobacteria</taxon>
        <taxon>Lysobacterales</taxon>
        <taxon>Rhodanobacteraceae</taxon>
        <taxon>Tahibacter</taxon>
    </lineage>
</organism>
<dbReference type="InterPro" id="IPR013783">
    <property type="entry name" value="Ig-like_fold"/>
</dbReference>
<comment type="subcellular location">
    <subcellularLocation>
        <location evidence="1">Secreted</location>
    </subcellularLocation>
</comment>
<evidence type="ECO:0000256" key="4">
    <source>
        <dbReference type="SAM" id="SignalP"/>
    </source>
</evidence>
<keyword evidence="3 4" id="KW-0732">Signal</keyword>
<dbReference type="Gene3D" id="2.60.40.10">
    <property type="entry name" value="Immunoglobulins"/>
    <property type="match status" value="2"/>
</dbReference>
<dbReference type="Proteomes" id="UP001139971">
    <property type="component" value="Unassembled WGS sequence"/>
</dbReference>
<feature type="domain" description="SD-repeat containing protein B" evidence="6">
    <location>
        <begin position="493"/>
        <end position="568"/>
    </location>
</feature>
<evidence type="ECO:0000256" key="1">
    <source>
        <dbReference type="ARBA" id="ARBA00004613"/>
    </source>
</evidence>
<dbReference type="EMBL" id="JAOVZO020000020">
    <property type="protein sequence ID" value="MDC8015056.1"/>
    <property type="molecule type" value="Genomic_DNA"/>
</dbReference>
<accession>A0A9X4BJG4</accession>
<comment type="caution">
    <text evidence="7">The sequence shown here is derived from an EMBL/GenBank/DDBJ whole genome shotgun (WGS) entry which is preliminary data.</text>
</comment>
<dbReference type="Pfam" id="PF01345">
    <property type="entry name" value="DUF11"/>
    <property type="match status" value="1"/>
</dbReference>
<dbReference type="InterPro" id="IPR033764">
    <property type="entry name" value="Sdr_B"/>
</dbReference>
<protein>
    <submittedName>
        <fullName evidence="7">SdrD B-like domain-containing protein</fullName>
    </submittedName>
</protein>
<name>A0A9X4BJG4_9GAMM</name>
<dbReference type="SUPFAM" id="SSF117074">
    <property type="entry name" value="Hypothetical protein PA1324"/>
    <property type="match status" value="1"/>
</dbReference>
<feature type="chain" id="PRO_5040851595" evidence="4">
    <location>
        <begin position="46"/>
        <end position="1354"/>
    </location>
</feature>
<reference evidence="7" key="1">
    <citation type="submission" date="2023-02" db="EMBL/GenBank/DDBJ databases">
        <title>Tahibacter soli sp. nov. isolated from soil.</title>
        <authorList>
            <person name="Baek J.H."/>
            <person name="Lee J.K."/>
            <person name="Choi D.G."/>
            <person name="Jeon C.O."/>
        </authorList>
    </citation>
    <scope>NUCLEOTIDE SEQUENCE</scope>
    <source>
        <strain evidence="7">BL</strain>
    </source>
</reference>
<dbReference type="Pfam" id="PF17210">
    <property type="entry name" value="SdrD_B"/>
    <property type="match status" value="1"/>
</dbReference>
<keyword evidence="2" id="KW-0964">Secreted</keyword>
<gene>
    <name evidence="7" type="ORF">OD750_021130</name>
</gene>